<gene>
    <name evidence="2" type="ORF">VNO80_00909</name>
</gene>
<reference evidence="2 3" key="1">
    <citation type="submission" date="2024-01" db="EMBL/GenBank/DDBJ databases">
        <title>The genomes of 5 underutilized Papilionoideae crops provide insights into root nodulation and disease resistanc.</title>
        <authorList>
            <person name="Jiang F."/>
        </authorList>
    </citation>
    <scope>NUCLEOTIDE SEQUENCE [LARGE SCALE GENOMIC DNA]</scope>
    <source>
        <strain evidence="2">JINMINGXINNONG_FW02</strain>
        <tissue evidence="2">Leaves</tissue>
    </source>
</reference>
<dbReference type="PANTHER" id="PTHR33018">
    <property type="entry name" value="OS10G0338966 PROTEIN-RELATED"/>
    <property type="match status" value="1"/>
</dbReference>
<dbReference type="EMBL" id="JAYMYR010000001">
    <property type="protein sequence ID" value="KAK7382170.1"/>
    <property type="molecule type" value="Genomic_DNA"/>
</dbReference>
<protein>
    <recommendedName>
        <fullName evidence="4">DUF4220 domain-containing protein</fullName>
    </recommendedName>
</protein>
<evidence type="ECO:0000313" key="3">
    <source>
        <dbReference type="Proteomes" id="UP001374584"/>
    </source>
</evidence>
<sequence length="248" mass="28577">MSFPLLLSVLSFFLVLQRSCSRSCDSSSLVFHSPALIPTLLVWTSFASTLFTSVVLHKLLNSWRASVLHLWWESCLSCLRAILPLIHCLATLSFFSDHWSIVDDSSTKWRQFKANLTSNYVFGRYKDKSPCLAYPIDEETWLEFVKTRTDPKWQEIRKKAKFIVAKNDTPHRLSRGGYDLLERRIVEEKLKRRQVKSPSAEHMCPPSPPGDLWVLARTTFGGNMTSEHTLQVSQRIAELKQQRSQGNF</sequence>
<keyword evidence="1" id="KW-0732">Signal</keyword>
<proteinExistence type="predicted"/>
<name>A0AAN9NZ97_PHACN</name>
<evidence type="ECO:0008006" key="4">
    <source>
        <dbReference type="Google" id="ProtNLM"/>
    </source>
</evidence>
<organism evidence="2 3">
    <name type="scientific">Phaseolus coccineus</name>
    <name type="common">Scarlet runner bean</name>
    <name type="synonym">Phaseolus multiflorus</name>
    <dbReference type="NCBI Taxonomy" id="3886"/>
    <lineage>
        <taxon>Eukaryota</taxon>
        <taxon>Viridiplantae</taxon>
        <taxon>Streptophyta</taxon>
        <taxon>Embryophyta</taxon>
        <taxon>Tracheophyta</taxon>
        <taxon>Spermatophyta</taxon>
        <taxon>Magnoliopsida</taxon>
        <taxon>eudicotyledons</taxon>
        <taxon>Gunneridae</taxon>
        <taxon>Pentapetalae</taxon>
        <taxon>rosids</taxon>
        <taxon>fabids</taxon>
        <taxon>Fabales</taxon>
        <taxon>Fabaceae</taxon>
        <taxon>Papilionoideae</taxon>
        <taxon>50 kb inversion clade</taxon>
        <taxon>NPAAA clade</taxon>
        <taxon>indigoferoid/millettioid clade</taxon>
        <taxon>Phaseoleae</taxon>
        <taxon>Phaseolus</taxon>
    </lineage>
</organism>
<dbReference type="PANTHER" id="PTHR33018:SF34">
    <property type="entry name" value="OS02G0472350 PROTEIN"/>
    <property type="match status" value="1"/>
</dbReference>
<accession>A0AAN9NZ97</accession>
<feature type="chain" id="PRO_5042864107" description="DUF4220 domain-containing protein" evidence="1">
    <location>
        <begin position="22"/>
        <end position="248"/>
    </location>
</feature>
<dbReference type="AlphaFoldDB" id="A0AAN9NZ97"/>
<dbReference type="Proteomes" id="UP001374584">
    <property type="component" value="Unassembled WGS sequence"/>
</dbReference>
<evidence type="ECO:0000313" key="2">
    <source>
        <dbReference type="EMBL" id="KAK7382170.1"/>
    </source>
</evidence>
<keyword evidence="3" id="KW-1185">Reference proteome</keyword>
<feature type="signal peptide" evidence="1">
    <location>
        <begin position="1"/>
        <end position="21"/>
    </location>
</feature>
<evidence type="ECO:0000256" key="1">
    <source>
        <dbReference type="SAM" id="SignalP"/>
    </source>
</evidence>
<comment type="caution">
    <text evidence="2">The sequence shown here is derived from an EMBL/GenBank/DDBJ whole genome shotgun (WGS) entry which is preliminary data.</text>
</comment>